<dbReference type="InterPro" id="IPR019796">
    <property type="entry name" value="G6P_DH_AS"/>
</dbReference>
<accession>A0A1Y2H182</accession>
<keyword evidence="13" id="KW-1185">Reference proteome</keyword>
<evidence type="ECO:0000256" key="6">
    <source>
        <dbReference type="ARBA" id="ARBA00022857"/>
    </source>
</evidence>
<dbReference type="OrthoDB" id="60984at2759"/>
<organism evidence="12 13">
    <name type="scientific">Lobosporangium transversale</name>
    <dbReference type="NCBI Taxonomy" id="64571"/>
    <lineage>
        <taxon>Eukaryota</taxon>
        <taxon>Fungi</taxon>
        <taxon>Fungi incertae sedis</taxon>
        <taxon>Mucoromycota</taxon>
        <taxon>Mortierellomycotina</taxon>
        <taxon>Mortierellomycetes</taxon>
        <taxon>Mortierellales</taxon>
        <taxon>Mortierellaceae</taxon>
        <taxon>Lobosporangium</taxon>
    </lineage>
</organism>
<evidence type="ECO:0000259" key="11">
    <source>
        <dbReference type="Pfam" id="PF02781"/>
    </source>
</evidence>
<dbReference type="NCBIfam" id="TIGR00871">
    <property type="entry name" value="zwf"/>
    <property type="match status" value="1"/>
</dbReference>
<evidence type="ECO:0000313" key="12">
    <source>
        <dbReference type="EMBL" id="ORZ28286.1"/>
    </source>
</evidence>
<dbReference type="Gene3D" id="3.30.360.10">
    <property type="entry name" value="Dihydrodipicolinate Reductase, domain 2"/>
    <property type="match status" value="1"/>
</dbReference>
<protein>
    <recommendedName>
        <fullName evidence="4 9">Glucose-6-phosphate 1-dehydrogenase</fullName>
        <ecNumber evidence="3 9">1.1.1.49</ecNumber>
    </recommendedName>
</protein>
<comment type="similarity">
    <text evidence="2 9">Belongs to the glucose-6-phosphate dehydrogenase family.</text>
</comment>
<evidence type="ECO:0000256" key="1">
    <source>
        <dbReference type="ARBA" id="ARBA00004937"/>
    </source>
</evidence>
<gene>
    <name evidence="12" type="ORF">BCR41DRAFT_344976</name>
</gene>
<dbReference type="EMBL" id="MCFF01000002">
    <property type="protein sequence ID" value="ORZ28286.1"/>
    <property type="molecule type" value="Genomic_DNA"/>
</dbReference>
<keyword evidence="8 9" id="KW-0119">Carbohydrate metabolism</keyword>
<sequence>MTTPPVFTVIVLGASGDLAKKKTFPALFGLYLNGHIASTTRIIGYARTKMDRSEFLKRVSQHIKNTNTPKARGMLTQFLDQCTYVSGVYDQDSGFQALEQELQRVERETRAHDRLFYMALPPSVFIPVANGLKKNCYTSNGTNRLIVEKPFGMDLESSRTLSKALGSLFREDEIYRIDHYLGKEMVKNIMILRFTNQIFSSCWDKDHISNVQITFKEKIGTEGRGGYFDEFGIMRDVMQNHLLQILTLIAMETPASTNAEDIRDAKVNVLRAIPEIIESEVLLGQYGRSEDGTMPSYLDDETVPKGSKTATFAAATLHINNPRWEGVPFVLKCGKALDQPKVEVRIQFKDMGNSLFQKDVAARNELVIRVQPEEAVYLKMTQKLPGLGMDTVISELNLSYASRFTNLSVPDAYENLILDAIMGEQSNFVRSDELDEAWRIFTPVLHKIDKGLVPVEIYPYGSRGPKQLSEFVAKFGFERHLQAYSWPETSQTAVAAAASSTGPAATSSTGAAGSKL</sequence>
<keyword evidence="5 9" id="KW-0313">Glucose metabolism</keyword>
<dbReference type="PROSITE" id="PS00069">
    <property type="entry name" value="G6P_DEHYDROGENASE"/>
    <property type="match status" value="1"/>
</dbReference>
<dbReference type="HAMAP" id="MF_00966">
    <property type="entry name" value="G6PD"/>
    <property type="match status" value="1"/>
</dbReference>
<dbReference type="Pfam" id="PF02781">
    <property type="entry name" value="G6PD_C"/>
    <property type="match status" value="1"/>
</dbReference>
<dbReference type="UniPathway" id="UPA00115">
    <property type="reaction ID" value="UER00408"/>
</dbReference>
<comment type="function">
    <text evidence="9">Catalyzes the rate-limiting step of the oxidative pentose-phosphate pathway, which represents a route for the dissimilation of carbohydrates besides glycolysis.</text>
</comment>
<comment type="pathway">
    <text evidence="1 9">Carbohydrate degradation; pentose phosphate pathway; D-ribulose 5-phosphate from D-glucose 6-phosphate (oxidative stage): step 1/3.</text>
</comment>
<keyword evidence="6 9" id="KW-0521">NADP</keyword>
<name>A0A1Y2H182_9FUNG</name>
<reference evidence="12 13" key="1">
    <citation type="submission" date="2016-07" db="EMBL/GenBank/DDBJ databases">
        <title>Pervasive Adenine N6-methylation of Active Genes in Fungi.</title>
        <authorList>
            <consortium name="DOE Joint Genome Institute"/>
            <person name="Mondo S.J."/>
            <person name="Dannebaum R.O."/>
            <person name="Kuo R.C."/>
            <person name="Labutti K."/>
            <person name="Haridas S."/>
            <person name="Kuo A."/>
            <person name="Salamov A."/>
            <person name="Ahrendt S.R."/>
            <person name="Lipzen A."/>
            <person name="Sullivan W."/>
            <person name="Andreopoulos W.B."/>
            <person name="Clum A."/>
            <person name="Lindquist E."/>
            <person name="Daum C."/>
            <person name="Ramamoorthy G.K."/>
            <person name="Gryganskyi A."/>
            <person name="Culley D."/>
            <person name="Magnuson J.K."/>
            <person name="James T.Y."/>
            <person name="O'Malley M.A."/>
            <person name="Stajich J.E."/>
            <person name="Spatafora J.W."/>
            <person name="Visel A."/>
            <person name="Grigoriev I.V."/>
        </authorList>
    </citation>
    <scope>NUCLEOTIDE SEQUENCE [LARGE SCALE GENOMIC DNA]</scope>
    <source>
        <strain evidence="12 13">NRRL 3116</strain>
    </source>
</reference>
<dbReference type="InParanoid" id="A0A1Y2H182"/>
<dbReference type="FunCoup" id="A0A1Y2H182">
    <property type="interactions" value="388"/>
</dbReference>
<dbReference type="SUPFAM" id="SSF51735">
    <property type="entry name" value="NAD(P)-binding Rossmann-fold domains"/>
    <property type="match status" value="1"/>
</dbReference>
<dbReference type="Gene3D" id="3.40.50.720">
    <property type="entry name" value="NAD(P)-binding Rossmann-like Domain"/>
    <property type="match status" value="1"/>
</dbReference>
<comment type="catalytic activity">
    <reaction evidence="9">
        <text>D-glucose 6-phosphate + NADP(+) = 6-phospho-D-glucono-1,5-lactone + NADPH + H(+)</text>
        <dbReference type="Rhea" id="RHEA:15841"/>
        <dbReference type="ChEBI" id="CHEBI:15378"/>
        <dbReference type="ChEBI" id="CHEBI:57783"/>
        <dbReference type="ChEBI" id="CHEBI:57955"/>
        <dbReference type="ChEBI" id="CHEBI:58349"/>
        <dbReference type="ChEBI" id="CHEBI:61548"/>
        <dbReference type="EC" id="1.1.1.49"/>
    </reaction>
</comment>
<dbReference type="GO" id="GO:0004345">
    <property type="term" value="F:glucose-6-phosphate dehydrogenase activity"/>
    <property type="evidence" value="ECO:0007669"/>
    <property type="project" value="UniProtKB-EC"/>
</dbReference>
<dbReference type="InterPro" id="IPR036291">
    <property type="entry name" value="NAD(P)-bd_dom_sf"/>
</dbReference>
<dbReference type="Proteomes" id="UP000193648">
    <property type="component" value="Unassembled WGS sequence"/>
</dbReference>
<dbReference type="InterPro" id="IPR022674">
    <property type="entry name" value="G6P_DH_NAD-bd"/>
</dbReference>
<feature type="domain" description="Glucose-6-phosphate dehydrogenase C-terminal" evidence="11">
    <location>
        <begin position="190"/>
        <end position="476"/>
    </location>
</feature>
<evidence type="ECO:0000256" key="5">
    <source>
        <dbReference type="ARBA" id="ARBA00022526"/>
    </source>
</evidence>
<evidence type="ECO:0000256" key="7">
    <source>
        <dbReference type="ARBA" id="ARBA00023002"/>
    </source>
</evidence>
<evidence type="ECO:0000256" key="4">
    <source>
        <dbReference type="ARBA" id="ARBA00020444"/>
    </source>
</evidence>
<dbReference type="AlphaFoldDB" id="A0A1Y2H182"/>
<dbReference type="InterPro" id="IPR001282">
    <property type="entry name" value="G6P_DH"/>
</dbReference>
<dbReference type="GeneID" id="33564479"/>
<dbReference type="Pfam" id="PF00479">
    <property type="entry name" value="G6PD_N"/>
    <property type="match status" value="1"/>
</dbReference>
<dbReference type="InterPro" id="IPR022675">
    <property type="entry name" value="G6P_DH_C"/>
</dbReference>
<dbReference type="GO" id="GO:0009051">
    <property type="term" value="P:pentose-phosphate shunt, oxidative branch"/>
    <property type="evidence" value="ECO:0007669"/>
    <property type="project" value="TreeGrafter"/>
</dbReference>
<dbReference type="EC" id="1.1.1.49" evidence="3 9"/>
<proteinExistence type="inferred from homology"/>
<keyword evidence="7 9" id="KW-0560">Oxidoreductase</keyword>
<feature type="domain" description="Glucose-6-phosphate dehydrogenase NAD-binding" evidence="10">
    <location>
        <begin position="10"/>
        <end position="188"/>
    </location>
</feature>
<dbReference type="PANTHER" id="PTHR23429:SF0">
    <property type="entry name" value="GLUCOSE-6-PHOSPHATE 1-DEHYDROGENASE"/>
    <property type="match status" value="1"/>
</dbReference>
<evidence type="ECO:0000259" key="10">
    <source>
        <dbReference type="Pfam" id="PF00479"/>
    </source>
</evidence>
<dbReference type="PIRSF" id="PIRSF000110">
    <property type="entry name" value="G6PD"/>
    <property type="match status" value="1"/>
</dbReference>
<dbReference type="GO" id="GO:0006006">
    <property type="term" value="P:glucose metabolic process"/>
    <property type="evidence" value="ECO:0007669"/>
    <property type="project" value="UniProtKB-KW"/>
</dbReference>
<dbReference type="GO" id="GO:0005829">
    <property type="term" value="C:cytosol"/>
    <property type="evidence" value="ECO:0007669"/>
    <property type="project" value="TreeGrafter"/>
</dbReference>
<dbReference type="STRING" id="64571.A0A1Y2H182"/>
<evidence type="ECO:0000256" key="8">
    <source>
        <dbReference type="ARBA" id="ARBA00023277"/>
    </source>
</evidence>
<dbReference type="RefSeq" id="XP_021885971.1">
    <property type="nucleotide sequence ID" value="XM_022022635.1"/>
</dbReference>
<dbReference type="PANTHER" id="PTHR23429">
    <property type="entry name" value="GLUCOSE-6-PHOSPHATE 1-DEHYDROGENASE G6PD"/>
    <property type="match status" value="1"/>
</dbReference>
<dbReference type="PRINTS" id="PR00079">
    <property type="entry name" value="G6PDHDRGNASE"/>
</dbReference>
<dbReference type="SUPFAM" id="SSF55347">
    <property type="entry name" value="Glyceraldehyde-3-phosphate dehydrogenase-like, C-terminal domain"/>
    <property type="match status" value="1"/>
</dbReference>
<dbReference type="GO" id="GO:0050661">
    <property type="term" value="F:NADP binding"/>
    <property type="evidence" value="ECO:0007669"/>
    <property type="project" value="InterPro"/>
</dbReference>
<evidence type="ECO:0000256" key="2">
    <source>
        <dbReference type="ARBA" id="ARBA00009975"/>
    </source>
</evidence>
<comment type="caution">
    <text evidence="12">The sequence shown here is derived from an EMBL/GenBank/DDBJ whole genome shotgun (WGS) entry which is preliminary data.</text>
</comment>
<evidence type="ECO:0000256" key="9">
    <source>
        <dbReference type="RuleBase" id="RU362120"/>
    </source>
</evidence>
<evidence type="ECO:0000256" key="3">
    <source>
        <dbReference type="ARBA" id="ARBA00013019"/>
    </source>
</evidence>
<dbReference type="FunFam" id="3.30.360.10:FF:000018">
    <property type="entry name" value="Glucose-6-phosphate 1-dehydrogenase"/>
    <property type="match status" value="1"/>
</dbReference>
<evidence type="ECO:0000313" key="13">
    <source>
        <dbReference type="Proteomes" id="UP000193648"/>
    </source>
</evidence>